<accession>A0A6N8L462</accession>
<evidence type="ECO:0000313" key="5">
    <source>
        <dbReference type="EMBL" id="MVZ63819.1"/>
    </source>
</evidence>
<sequence length="419" mass="48395">MAVNKTDIYVYADWIGLLQPTLVGVFSAHQAQGRKAFSFVYDKEWLKRKEQRLIDPDIQFYPGQQFPNNKENFGIFLDSMPDTWGRTLMKRREVQLAKVNEKKAKTLYDIDFLLGVYDETRMGAFRLKLDPDGDFLDNDTEKSTPPWSTVREFQQAVVHYENDDENEAINKWLKLLIAPGSSLGGARPKANILDENNELWIAKFPSKNDTIDKAAWEFLTYKLAINAGVEMAECRMEKVNGQYHTFFTKRFDRVGTDRIHFSSAMTMTKNNEYTIKDNPASYLDIVEFIQDNGCRVDENLAQLWRRIAFYIAVSNTDDHLRNHGFILNDEGWQLSPAYDLNPSIDKDGLALNIDMHNNALDFELAKSVGEYFRLNDRQMDSIIAEVLTVVKDWEFLAKEIGISRAEQELMRSAFRAEIG</sequence>
<dbReference type="GO" id="GO:0005829">
    <property type="term" value="C:cytosol"/>
    <property type="evidence" value="ECO:0007669"/>
    <property type="project" value="TreeGrafter"/>
</dbReference>
<evidence type="ECO:0000256" key="3">
    <source>
        <dbReference type="ARBA" id="ARBA00022777"/>
    </source>
</evidence>
<dbReference type="Pfam" id="PF07804">
    <property type="entry name" value="HipA_C"/>
    <property type="match status" value="1"/>
</dbReference>
<protein>
    <submittedName>
        <fullName evidence="5">Type II toxin-antitoxin system HipA family toxin</fullName>
    </submittedName>
</protein>
<proteinExistence type="inferred from homology"/>
<evidence type="ECO:0000256" key="1">
    <source>
        <dbReference type="ARBA" id="ARBA00010164"/>
    </source>
</evidence>
<keyword evidence="2" id="KW-0808">Transferase</keyword>
<dbReference type="OrthoDB" id="9805913at2"/>
<reference evidence="5 6" key="1">
    <citation type="submission" date="2019-12" db="EMBL/GenBank/DDBJ databases">
        <authorList>
            <person name="Dong K."/>
        </authorList>
    </citation>
    <scope>NUCLEOTIDE SEQUENCE [LARGE SCALE GENOMIC DNA]</scope>
    <source>
        <strain evidence="5 6">JCM 31225</strain>
    </source>
</reference>
<keyword evidence="6" id="KW-1185">Reference proteome</keyword>
<dbReference type="GO" id="GO:0004674">
    <property type="term" value="F:protein serine/threonine kinase activity"/>
    <property type="evidence" value="ECO:0007669"/>
    <property type="project" value="TreeGrafter"/>
</dbReference>
<dbReference type="InterPro" id="IPR012893">
    <property type="entry name" value="HipA-like_C"/>
</dbReference>
<dbReference type="PANTHER" id="PTHR37419:SF8">
    <property type="entry name" value="TOXIN YJJJ"/>
    <property type="match status" value="1"/>
</dbReference>
<comment type="similarity">
    <text evidence="1">Belongs to the HipA Ser/Thr kinase family.</text>
</comment>
<keyword evidence="3" id="KW-0418">Kinase</keyword>
<evidence type="ECO:0000259" key="4">
    <source>
        <dbReference type="Pfam" id="PF07804"/>
    </source>
</evidence>
<evidence type="ECO:0000256" key="2">
    <source>
        <dbReference type="ARBA" id="ARBA00022679"/>
    </source>
</evidence>
<comment type="caution">
    <text evidence="5">The sequence shown here is derived from an EMBL/GenBank/DDBJ whole genome shotgun (WGS) entry which is preliminary data.</text>
</comment>
<organism evidence="5 6">
    <name type="scientific">Sphingobacterium humi</name>
    <dbReference type="NCBI Taxonomy" id="1796905"/>
    <lineage>
        <taxon>Bacteria</taxon>
        <taxon>Pseudomonadati</taxon>
        <taxon>Bacteroidota</taxon>
        <taxon>Sphingobacteriia</taxon>
        <taxon>Sphingobacteriales</taxon>
        <taxon>Sphingobacteriaceae</taxon>
        <taxon>Sphingobacterium</taxon>
    </lineage>
</organism>
<name>A0A6N8L462_9SPHI</name>
<dbReference type="AlphaFoldDB" id="A0A6N8L462"/>
<dbReference type="PANTHER" id="PTHR37419">
    <property type="entry name" value="SERINE/THREONINE-PROTEIN KINASE TOXIN HIPA"/>
    <property type="match status" value="1"/>
</dbReference>
<dbReference type="InterPro" id="IPR052028">
    <property type="entry name" value="HipA_Ser/Thr_kinase"/>
</dbReference>
<dbReference type="RefSeq" id="WP_160370538.1">
    <property type="nucleotide sequence ID" value="NZ_WSQA01000016.1"/>
</dbReference>
<dbReference type="Gene3D" id="1.10.1070.20">
    <property type="match status" value="1"/>
</dbReference>
<evidence type="ECO:0000313" key="6">
    <source>
        <dbReference type="Proteomes" id="UP000435036"/>
    </source>
</evidence>
<dbReference type="Proteomes" id="UP000435036">
    <property type="component" value="Unassembled WGS sequence"/>
</dbReference>
<feature type="domain" description="HipA-like C-terminal" evidence="4">
    <location>
        <begin position="181"/>
        <end position="393"/>
    </location>
</feature>
<gene>
    <name evidence="5" type="ORF">GQF63_17480</name>
</gene>
<dbReference type="EMBL" id="WSQA01000016">
    <property type="protein sequence ID" value="MVZ63819.1"/>
    <property type="molecule type" value="Genomic_DNA"/>
</dbReference>